<name>A0A9W7AJK6_9STRA</name>
<evidence type="ECO:0000313" key="3">
    <source>
        <dbReference type="Proteomes" id="UP001165122"/>
    </source>
</evidence>
<dbReference type="EMBL" id="BRXW01000643">
    <property type="protein sequence ID" value="GMH71761.1"/>
    <property type="molecule type" value="Genomic_DNA"/>
</dbReference>
<evidence type="ECO:0000313" key="2">
    <source>
        <dbReference type="EMBL" id="GMH71761.1"/>
    </source>
</evidence>
<keyword evidence="1" id="KW-0812">Transmembrane</keyword>
<organism evidence="2 3">
    <name type="scientific">Triparma laevis f. longispina</name>
    <dbReference type="NCBI Taxonomy" id="1714387"/>
    <lineage>
        <taxon>Eukaryota</taxon>
        <taxon>Sar</taxon>
        <taxon>Stramenopiles</taxon>
        <taxon>Ochrophyta</taxon>
        <taxon>Bolidophyceae</taxon>
        <taxon>Parmales</taxon>
        <taxon>Triparmaceae</taxon>
        <taxon>Triparma</taxon>
    </lineage>
</organism>
<sequence>MAAATSRSNYPPLVNNTLTYTSFDNGNERVVAEVTGTLPLHGLGLSVGQYAELRRTFTSTDLTTFGRLTGDYNPIHYEETDNMIRPTYEEVDFNDSTTPIPIAENFTSNNMPRIVHGILVASLFPSLISSVFPTAIYRHQRLKFVLPLLCDTKVLARCDVKKIRGLRNDDVVVELETNVWREKDGASVLCGEGECLVRGGKELGVLVEEAKAETEEGDKLN</sequence>
<gene>
    <name evidence="2" type="ORF">TrLO_g10</name>
</gene>
<dbReference type="GO" id="GO:0006633">
    <property type="term" value="P:fatty acid biosynthetic process"/>
    <property type="evidence" value="ECO:0007669"/>
    <property type="project" value="TreeGrafter"/>
</dbReference>
<dbReference type="OrthoDB" id="195198at2759"/>
<dbReference type="GO" id="GO:0019171">
    <property type="term" value="F:(3R)-hydroxyacyl-[acyl-carrier-protein] dehydratase activity"/>
    <property type="evidence" value="ECO:0007669"/>
    <property type="project" value="TreeGrafter"/>
</dbReference>
<reference evidence="3" key="1">
    <citation type="journal article" date="2023" name="Commun. Biol.">
        <title>Genome analysis of Parmales, the sister group of diatoms, reveals the evolutionary specialization of diatoms from phago-mixotrophs to photoautotrophs.</title>
        <authorList>
            <person name="Ban H."/>
            <person name="Sato S."/>
            <person name="Yoshikawa S."/>
            <person name="Yamada K."/>
            <person name="Nakamura Y."/>
            <person name="Ichinomiya M."/>
            <person name="Sato N."/>
            <person name="Blanc-Mathieu R."/>
            <person name="Endo H."/>
            <person name="Kuwata A."/>
            <person name="Ogata H."/>
        </authorList>
    </citation>
    <scope>NUCLEOTIDE SEQUENCE [LARGE SCALE GENOMIC DNA]</scope>
    <source>
        <strain evidence="3">NIES 3700</strain>
    </source>
</reference>
<dbReference type="Gene3D" id="3.10.129.10">
    <property type="entry name" value="Hotdog Thioesterase"/>
    <property type="match status" value="2"/>
</dbReference>
<protein>
    <recommendedName>
        <fullName evidence="4">MaoC-like domain-containing protein</fullName>
    </recommendedName>
</protein>
<dbReference type="InterPro" id="IPR029069">
    <property type="entry name" value="HotDog_dom_sf"/>
</dbReference>
<dbReference type="SUPFAM" id="SSF54637">
    <property type="entry name" value="Thioesterase/thiol ester dehydrase-isomerase"/>
    <property type="match status" value="1"/>
</dbReference>
<dbReference type="Proteomes" id="UP001165122">
    <property type="component" value="Unassembled WGS sequence"/>
</dbReference>
<dbReference type="AlphaFoldDB" id="A0A9W7AJK6"/>
<evidence type="ECO:0000256" key="1">
    <source>
        <dbReference type="SAM" id="Phobius"/>
    </source>
</evidence>
<dbReference type="PANTHER" id="PTHR43437">
    <property type="entry name" value="HYDROXYACYL-THIOESTER DEHYDRATASE TYPE 2, MITOCHONDRIAL-RELATED"/>
    <property type="match status" value="1"/>
</dbReference>
<accession>A0A9W7AJK6</accession>
<proteinExistence type="predicted"/>
<evidence type="ECO:0008006" key="4">
    <source>
        <dbReference type="Google" id="ProtNLM"/>
    </source>
</evidence>
<keyword evidence="3" id="KW-1185">Reference proteome</keyword>
<comment type="caution">
    <text evidence="2">The sequence shown here is derived from an EMBL/GenBank/DDBJ whole genome shotgun (WGS) entry which is preliminary data.</text>
</comment>
<keyword evidence="1" id="KW-1133">Transmembrane helix</keyword>
<dbReference type="PANTHER" id="PTHR43437:SF3">
    <property type="entry name" value="HYDROXYACYL-THIOESTER DEHYDRATASE TYPE 2, MITOCHONDRIAL"/>
    <property type="match status" value="1"/>
</dbReference>
<keyword evidence="1" id="KW-0472">Membrane</keyword>
<feature type="transmembrane region" description="Helical" evidence="1">
    <location>
        <begin position="114"/>
        <end position="137"/>
    </location>
</feature>
<dbReference type="InterPro" id="IPR050965">
    <property type="entry name" value="UPF0336/Enoyl-CoA_hydratase"/>
</dbReference>
<dbReference type="GO" id="GO:0005739">
    <property type="term" value="C:mitochondrion"/>
    <property type="evidence" value="ECO:0007669"/>
    <property type="project" value="TreeGrafter"/>
</dbReference>